<name>A0A2R6AXY3_9ARCH</name>
<evidence type="ECO:0000259" key="8">
    <source>
        <dbReference type="PROSITE" id="PS50928"/>
    </source>
</evidence>
<dbReference type="InterPro" id="IPR035906">
    <property type="entry name" value="MetI-like_sf"/>
</dbReference>
<protein>
    <recommendedName>
        <fullName evidence="8">ABC transmembrane type-1 domain-containing protein</fullName>
    </recommendedName>
</protein>
<gene>
    <name evidence="9" type="ORF">B9Q08_03225</name>
</gene>
<comment type="caution">
    <text evidence="9">The sequence shown here is derived from an EMBL/GenBank/DDBJ whole genome shotgun (WGS) entry which is preliminary data.</text>
</comment>
<dbReference type="PROSITE" id="PS50928">
    <property type="entry name" value="ABC_TM1"/>
    <property type="match status" value="1"/>
</dbReference>
<dbReference type="Proteomes" id="UP000240490">
    <property type="component" value="Unassembled WGS sequence"/>
</dbReference>
<dbReference type="PANTHER" id="PTHR43386">
    <property type="entry name" value="OLIGOPEPTIDE TRANSPORT SYSTEM PERMEASE PROTEIN APPC"/>
    <property type="match status" value="1"/>
</dbReference>
<dbReference type="InterPro" id="IPR050366">
    <property type="entry name" value="BP-dependent_transpt_permease"/>
</dbReference>
<reference evidence="9 10" key="1">
    <citation type="submission" date="2017-04" db="EMBL/GenBank/DDBJ databases">
        <title>Novel microbial lineages endemic to geothermal iron-oxide mats fill important gaps in the evolutionary history of Archaea.</title>
        <authorList>
            <person name="Jay Z.J."/>
            <person name="Beam J.P."/>
            <person name="Dlakic M."/>
            <person name="Rusch D.B."/>
            <person name="Kozubal M.A."/>
            <person name="Inskeep W.P."/>
        </authorList>
    </citation>
    <scope>NUCLEOTIDE SEQUENCE [LARGE SCALE GENOMIC DNA]</scope>
    <source>
        <strain evidence="9">ECH_B_SAG-M15</strain>
    </source>
</reference>
<proteinExistence type="inferred from homology"/>
<dbReference type="SUPFAM" id="SSF161098">
    <property type="entry name" value="MetI-like"/>
    <property type="match status" value="1"/>
</dbReference>
<feature type="transmembrane region" description="Helical" evidence="7">
    <location>
        <begin position="121"/>
        <end position="143"/>
    </location>
</feature>
<evidence type="ECO:0000256" key="5">
    <source>
        <dbReference type="ARBA" id="ARBA00022989"/>
    </source>
</evidence>
<keyword evidence="3" id="KW-1003">Cell membrane</keyword>
<accession>A0A2R6AXY3</accession>
<keyword evidence="4 7" id="KW-0812">Transmembrane</keyword>
<keyword evidence="2 7" id="KW-0813">Transport</keyword>
<dbReference type="EMBL" id="NEXJ01000052">
    <property type="protein sequence ID" value="PSN91255.1"/>
    <property type="molecule type" value="Genomic_DNA"/>
</dbReference>
<sequence>MSRRSEGAVKLLKELLFENKLTAVGLVGVIGFLVLALVEGVSLGRLTPYNPSAINLMEANLPPSPAHLFGTNFEGQDIFSRVLAAIPIDMGLPIIIVALSALIGLLLGSIAAYFRGVLDEAIARVTDVFLAFPGIIMALAVAATLGPSLINATLAILFVWWPPYVRLVRGRALEVVSQDFISASKALNTRFPYILWRGIIPNVLPSVLVYATMDVGTALLSLSTLGYLGLIPPTRPELGSMVASIGLNLYTYPWEALLPAFVVFLIVLCFSLLGDGLREMLDVKVRPHILIREKVEE</sequence>
<evidence type="ECO:0000256" key="6">
    <source>
        <dbReference type="ARBA" id="ARBA00023136"/>
    </source>
</evidence>
<dbReference type="GO" id="GO:0005886">
    <property type="term" value="C:plasma membrane"/>
    <property type="evidence" value="ECO:0007669"/>
    <property type="project" value="UniProtKB-SubCell"/>
</dbReference>
<evidence type="ECO:0000256" key="7">
    <source>
        <dbReference type="RuleBase" id="RU363032"/>
    </source>
</evidence>
<dbReference type="InterPro" id="IPR000515">
    <property type="entry name" value="MetI-like"/>
</dbReference>
<evidence type="ECO:0000256" key="4">
    <source>
        <dbReference type="ARBA" id="ARBA00022692"/>
    </source>
</evidence>
<keyword evidence="5 7" id="KW-1133">Transmembrane helix</keyword>
<evidence type="ECO:0000256" key="3">
    <source>
        <dbReference type="ARBA" id="ARBA00022475"/>
    </source>
</evidence>
<comment type="similarity">
    <text evidence="7">Belongs to the binding-protein-dependent transport system permease family.</text>
</comment>
<dbReference type="AlphaFoldDB" id="A0A2R6AXY3"/>
<evidence type="ECO:0000313" key="10">
    <source>
        <dbReference type="Proteomes" id="UP000240490"/>
    </source>
</evidence>
<feature type="domain" description="ABC transmembrane type-1" evidence="8">
    <location>
        <begin position="86"/>
        <end position="274"/>
    </location>
</feature>
<evidence type="ECO:0000256" key="2">
    <source>
        <dbReference type="ARBA" id="ARBA00022448"/>
    </source>
</evidence>
<dbReference type="CDD" id="cd06261">
    <property type="entry name" value="TM_PBP2"/>
    <property type="match status" value="1"/>
</dbReference>
<feature type="transmembrane region" description="Helical" evidence="7">
    <location>
        <begin position="256"/>
        <end position="274"/>
    </location>
</feature>
<organism evidence="9 10">
    <name type="scientific">Candidatus Marsarchaeota G2 archaeon ECH_B_SAG-M15</name>
    <dbReference type="NCBI Taxonomy" id="1978162"/>
    <lineage>
        <taxon>Archaea</taxon>
        <taxon>Candidatus Marsarchaeota</taxon>
        <taxon>Candidatus Marsarchaeota group 2</taxon>
    </lineage>
</organism>
<evidence type="ECO:0000313" key="9">
    <source>
        <dbReference type="EMBL" id="PSN91255.1"/>
    </source>
</evidence>
<keyword evidence="6 7" id="KW-0472">Membrane</keyword>
<dbReference type="PANTHER" id="PTHR43386:SF1">
    <property type="entry name" value="D,D-DIPEPTIDE TRANSPORT SYSTEM PERMEASE PROTEIN DDPC-RELATED"/>
    <property type="match status" value="1"/>
</dbReference>
<comment type="subcellular location">
    <subcellularLocation>
        <location evidence="1 7">Cell membrane</location>
        <topology evidence="1 7">Multi-pass membrane protein</topology>
    </subcellularLocation>
</comment>
<dbReference type="Gene3D" id="1.10.3720.10">
    <property type="entry name" value="MetI-like"/>
    <property type="match status" value="1"/>
</dbReference>
<dbReference type="GO" id="GO:0055085">
    <property type="term" value="P:transmembrane transport"/>
    <property type="evidence" value="ECO:0007669"/>
    <property type="project" value="InterPro"/>
</dbReference>
<dbReference type="Pfam" id="PF00528">
    <property type="entry name" value="BPD_transp_1"/>
    <property type="match status" value="1"/>
</dbReference>
<feature type="transmembrane region" description="Helical" evidence="7">
    <location>
        <begin position="21"/>
        <end position="38"/>
    </location>
</feature>
<feature type="transmembrane region" description="Helical" evidence="7">
    <location>
        <begin position="90"/>
        <end position="114"/>
    </location>
</feature>
<evidence type="ECO:0000256" key="1">
    <source>
        <dbReference type="ARBA" id="ARBA00004651"/>
    </source>
</evidence>
<feature type="transmembrane region" description="Helical" evidence="7">
    <location>
        <begin position="207"/>
        <end position="231"/>
    </location>
</feature>